<keyword evidence="2" id="KW-1133">Transmembrane helix</keyword>
<dbReference type="Proteomes" id="UP000176967">
    <property type="component" value="Unassembled WGS sequence"/>
</dbReference>
<reference evidence="3 4" key="1">
    <citation type="journal article" date="2016" name="Nat. Commun.">
        <title>Thousands of microbial genomes shed light on interconnected biogeochemical processes in an aquifer system.</title>
        <authorList>
            <person name="Anantharaman K."/>
            <person name="Brown C.T."/>
            <person name="Hug L.A."/>
            <person name="Sharon I."/>
            <person name="Castelle C.J."/>
            <person name="Probst A.J."/>
            <person name="Thomas B.C."/>
            <person name="Singh A."/>
            <person name="Wilkins M.J."/>
            <person name="Karaoz U."/>
            <person name="Brodie E.L."/>
            <person name="Williams K.H."/>
            <person name="Hubbard S.S."/>
            <person name="Banfield J.F."/>
        </authorList>
    </citation>
    <scope>NUCLEOTIDE SEQUENCE [LARGE SCALE GENOMIC DNA]</scope>
</reference>
<sequence>MADEKAPNAGVPTKKDRQAIASHSLLVIVKVKYEDWREERASKRRQAEAAKARAVLFPKAPSKPKADSKPKAQVSPLGDRLAKALIAALLLLMALLALLAWVWFLNHRPSIEATSLPLVGSSTPTAMVSVVPAAVATDPVSSSEDVYLRVETLQLDPAYGIWRRMPNVLVFLFPYREGDAVPDSARKEYLGQVTEELLTADGFLVAATTFRVPPDLYWVWVDEASLPAGCSVWVPRFAADADSGISLAKAVVVDLGNYSGFNTTVVKFQIICGQEVSVSPTVANTQPPGPTSTPVSPTEPPPTEPSPTDPPPTDPPPPTPEPTEVDCNCETPEAPVPTPEFEATPTPTR</sequence>
<organism evidence="3 4">
    <name type="scientific">candidate division WWE3 bacterium RIFCSPLOWO2_01_FULL_53_14</name>
    <dbReference type="NCBI Taxonomy" id="1802628"/>
    <lineage>
        <taxon>Bacteria</taxon>
        <taxon>Katanobacteria</taxon>
    </lineage>
</organism>
<keyword evidence="2" id="KW-0472">Membrane</keyword>
<evidence type="ECO:0000313" key="4">
    <source>
        <dbReference type="Proteomes" id="UP000176967"/>
    </source>
</evidence>
<feature type="compositionally biased region" description="Pro residues" evidence="1">
    <location>
        <begin position="287"/>
        <end position="321"/>
    </location>
</feature>
<gene>
    <name evidence="3" type="ORF">A2890_02740</name>
</gene>
<accession>A0A1F4VRA1</accession>
<proteinExistence type="predicted"/>
<evidence type="ECO:0000256" key="2">
    <source>
        <dbReference type="SAM" id="Phobius"/>
    </source>
</evidence>
<protein>
    <submittedName>
        <fullName evidence="3">Uncharacterized protein</fullName>
    </submittedName>
</protein>
<feature type="region of interest" description="Disordered" evidence="1">
    <location>
        <begin position="281"/>
        <end position="349"/>
    </location>
</feature>
<evidence type="ECO:0000256" key="1">
    <source>
        <dbReference type="SAM" id="MobiDB-lite"/>
    </source>
</evidence>
<comment type="caution">
    <text evidence="3">The sequence shown here is derived from an EMBL/GenBank/DDBJ whole genome shotgun (WGS) entry which is preliminary data.</text>
</comment>
<feature type="compositionally biased region" description="Low complexity" evidence="1">
    <location>
        <begin position="339"/>
        <end position="349"/>
    </location>
</feature>
<feature type="transmembrane region" description="Helical" evidence="2">
    <location>
        <begin position="84"/>
        <end position="104"/>
    </location>
</feature>
<dbReference type="EMBL" id="MEVL01000035">
    <property type="protein sequence ID" value="OGC59736.1"/>
    <property type="molecule type" value="Genomic_DNA"/>
</dbReference>
<name>A0A1F4VRA1_UNCKA</name>
<dbReference type="STRING" id="1802628.A2890_02740"/>
<evidence type="ECO:0000313" key="3">
    <source>
        <dbReference type="EMBL" id="OGC59736.1"/>
    </source>
</evidence>
<dbReference type="AlphaFoldDB" id="A0A1F4VRA1"/>
<keyword evidence="2" id="KW-0812">Transmembrane</keyword>